<dbReference type="SUPFAM" id="SSF50978">
    <property type="entry name" value="WD40 repeat-like"/>
    <property type="match status" value="2"/>
</dbReference>
<evidence type="ECO:0000256" key="1">
    <source>
        <dbReference type="ARBA" id="ARBA00004496"/>
    </source>
</evidence>
<sequence>MSLEHEAAVVPITAVAHWNGCYLVGTGNSLRLYSADFHALTKTRVFEDQVIHGIILSDASTTTEEEVILVIWGSRSVRFAWAKIGIEEPEIWLGSNLVAGDWILDARFDTLTADGLELDEATGVHRQTRVPLVTAHNALLELKCRWRMDQMQRHRAARQSHATNAKEISSSQTSLTELTAASRCILYSANLLWLSTSRILVAAGTAFGEIIVWSCNIRDTIAGPDIKVTTHNVFTGHEGSIYGLRISPYLVPIHERGTQRLLASCSDDRTIRVWQIATVDDSDNVTAPQEVIDKAKEKETGFYADAMRTPIEFSDDAGQLALALGHASRIWNVHFLPCKSSAGTEALLPGLTSVGEDATCQFWDLALDNDGRVVIRHIRSSEHHCGKNIWSSAIACELDGQVDVITGGADGSITLHRARDAKLDKDHSNDHEEWTIHDVSSAMKTHSACEVRPTSYDNETKEGSEITAIHEQEGSVPICSQGSDLDAQICSFPLESNDLFRDYTFIRPNSFVTMTKAGTLLLATPAVRDSWGTLANTATKTFMGWLRVIDFKDLRNGSTLSKPCTPYPPPCSFIGSRSGSIYHYDDNWGLTSKVAQVDGMVSGLFLDRMQFGTGDPGFTLNVLSLTVTTGGGEYLDNFLSKSYECSSLYLKSSHSKLKLPPNFVVTSIKHIILDMQHELLVVGSRSSGTAIYSICRPRTAGDPEALQPPIEGSGQCLPTHMLSNAHGKEAVTSIAWLPDPTSGAGPEEFYRSGYLFSTGRDGTYAIHHLIIKYDSISSLLMHKIILPFGPHIEGLLIDHQNSHLLLWGFRNKRFVLWNETIAEEVMSVECGGAHRNWAFNPSERGQGGMFVWTKANVCNIYHQRRPLHRKVRRGGHGREIKAVAVAPAPLDVDGKRRHFFATGAEDTDIRIFEYDPANSAVSSESVGFRCLRVLRKHNTGIQYLQWSEDGSYLFSSGGFEELFVWHVQSAPIVGIATVCESVLPFQSEIPDLRITSLDLRRNDIVQTTKTRSSDAVFDIACTYSDSTVRVYAYRSSKYGCTWQHVYTGSYGPNYTCLTRCVFLPSSTTLMTAGGDGFLAFWDLHRRPSSKTTLPYLDQADAQQIPQTCGLKSVVHQSTIKALAYHPLDEGTILLISGGDDNALGISIIRHSMAKGEISRKQPASEAPASSHGRTQVSLSTLLVPRAHSAAITAISMVAISHQKSVPEVSSKDIRKKFHAVTASNDQRIKTWKITIDLSMPGVAGVQVKKLRDESTDVADVASMAMLATLVDESNASTDASDMAPNASPRATSARVVVCGVGLEVWRLR</sequence>
<dbReference type="InterPro" id="IPR001680">
    <property type="entry name" value="WD40_rpt"/>
</dbReference>
<keyword evidence="9" id="KW-1185">Reference proteome</keyword>
<accession>A0A6A6GZY1</accession>
<dbReference type="SUPFAM" id="SSF82171">
    <property type="entry name" value="DPP6 N-terminal domain-like"/>
    <property type="match status" value="1"/>
</dbReference>
<dbReference type="GO" id="GO:0030488">
    <property type="term" value="P:tRNA methylation"/>
    <property type="evidence" value="ECO:0007669"/>
    <property type="project" value="TreeGrafter"/>
</dbReference>
<dbReference type="OrthoDB" id="5594999at2759"/>
<dbReference type="PROSITE" id="PS50082">
    <property type="entry name" value="WD_REPEATS_2"/>
    <property type="match status" value="2"/>
</dbReference>
<dbReference type="PANTHER" id="PTHR14344:SF3">
    <property type="entry name" value="WD REPEAT-CONTAINING PROTEIN 6"/>
    <property type="match status" value="1"/>
</dbReference>
<evidence type="ECO:0000256" key="5">
    <source>
        <dbReference type="ARBA" id="ARBA00022737"/>
    </source>
</evidence>
<comment type="similarity">
    <text evidence="6">Belongs to the WD repeat WDR6 family.</text>
</comment>
<dbReference type="Proteomes" id="UP000800092">
    <property type="component" value="Unassembled WGS sequence"/>
</dbReference>
<name>A0A6A6GZY1_VIRVR</name>
<evidence type="ECO:0000313" key="8">
    <source>
        <dbReference type="EMBL" id="KAF2231161.1"/>
    </source>
</evidence>
<dbReference type="Pfam" id="PF00400">
    <property type="entry name" value="WD40"/>
    <property type="match status" value="2"/>
</dbReference>
<evidence type="ECO:0000256" key="2">
    <source>
        <dbReference type="ARBA" id="ARBA00022490"/>
    </source>
</evidence>
<reference evidence="8" key="1">
    <citation type="journal article" date="2020" name="Stud. Mycol.">
        <title>101 Dothideomycetes genomes: a test case for predicting lifestyles and emergence of pathogens.</title>
        <authorList>
            <person name="Haridas S."/>
            <person name="Albert R."/>
            <person name="Binder M."/>
            <person name="Bloem J."/>
            <person name="Labutti K."/>
            <person name="Salamov A."/>
            <person name="Andreopoulos B."/>
            <person name="Baker S."/>
            <person name="Barry K."/>
            <person name="Bills G."/>
            <person name="Bluhm B."/>
            <person name="Cannon C."/>
            <person name="Castanera R."/>
            <person name="Culley D."/>
            <person name="Daum C."/>
            <person name="Ezra D."/>
            <person name="Gonzalez J."/>
            <person name="Henrissat B."/>
            <person name="Kuo A."/>
            <person name="Liang C."/>
            <person name="Lipzen A."/>
            <person name="Lutzoni F."/>
            <person name="Magnuson J."/>
            <person name="Mondo S."/>
            <person name="Nolan M."/>
            <person name="Ohm R."/>
            <person name="Pangilinan J."/>
            <person name="Park H.-J."/>
            <person name="Ramirez L."/>
            <person name="Alfaro M."/>
            <person name="Sun H."/>
            <person name="Tritt A."/>
            <person name="Yoshinaga Y."/>
            <person name="Zwiers L.-H."/>
            <person name="Turgeon B."/>
            <person name="Goodwin S."/>
            <person name="Spatafora J."/>
            <person name="Crous P."/>
            <person name="Grigoriev I."/>
        </authorList>
    </citation>
    <scope>NUCLEOTIDE SEQUENCE</scope>
    <source>
        <strain evidence="8">Tuck. ex Michener</strain>
    </source>
</reference>
<dbReference type="EMBL" id="ML991830">
    <property type="protein sequence ID" value="KAF2231161.1"/>
    <property type="molecule type" value="Genomic_DNA"/>
</dbReference>
<evidence type="ECO:0000256" key="4">
    <source>
        <dbReference type="ARBA" id="ARBA00022694"/>
    </source>
</evidence>
<dbReference type="InterPro" id="IPR051973">
    <property type="entry name" value="tRNA_Anticodon_Mtase-Reg"/>
</dbReference>
<evidence type="ECO:0000313" key="9">
    <source>
        <dbReference type="Proteomes" id="UP000800092"/>
    </source>
</evidence>
<proteinExistence type="inferred from homology"/>
<dbReference type="GO" id="GO:0005737">
    <property type="term" value="C:cytoplasm"/>
    <property type="evidence" value="ECO:0007669"/>
    <property type="project" value="UniProtKB-SubCell"/>
</dbReference>
<evidence type="ECO:0000256" key="3">
    <source>
        <dbReference type="ARBA" id="ARBA00022574"/>
    </source>
</evidence>
<dbReference type="InterPro" id="IPR036322">
    <property type="entry name" value="WD40_repeat_dom_sf"/>
</dbReference>
<comment type="subcellular location">
    <subcellularLocation>
        <location evidence="1">Cytoplasm</location>
    </subcellularLocation>
</comment>
<dbReference type="Gene3D" id="2.130.10.10">
    <property type="entry name" value="YVTN repeat-like/Quinoprotein amine dehydrogenase"/>
    <property type="match status" value="3"/>
</dbReference>
<dbReference type="SMART" id="SM00320">
    <property type="entry name" value="WD40"/>
    <property type="match status" value="8"/>
</dbReference>
<feature type="repeat" description="WD" evidence="7">
    <location>
        <begin position="234"/>
        <end position="284"/>
    </location>
</feature>
<feature type="repeat" description="WD" evidence="7">
    <location>
        <begin position="934"/>
        <end position="975"/>
    </location>
</feature>
<evidence type="ECO:0000256" key="7">
    <source>
        <dbReference type="PROSITE-ProRule" id="PRU00221"/>
    </source>
</evidence>
<organism evidence="8 9">
    <name type="scientific">Viridothelium virens</name>
    <name type="common">Speckled blister lichen</name>
    <name type="synonym">Trypethelium virens</name>
    <dbReference type="NCBI Taxonomy" id="1048519"/>
    <lineage>
        <taxon>Eukaryota</taxon>
        <taxon>Fungi</taxon>
        <taxon>Dikarya</taxon>
        <taxon>Ascomycota</taxon>
        <taxon>Pezizomycotina</taxon>
        <taxon>Dothideomycetes</taxon>
        <taxon>Dothideomycetes incertae sedis</taxon>
        <taxon>Trypetheliales</taxon>
        <taxon>Trypetheliaceae</taxon>
        <taxon>Viridothelium</taxon>
    </lineage>
</organism>
<keyword evidence="4" id="KW-0819">tRNA processing</keyword>
<protein>
    <submittedName>
        <fullName evidence="8">WD40 repeat-like protein</fullName>
    </submittedName>
</protein>
<keyword evidence="3 7" id="KW-0853">WD repeat</keyword>
<dbReference type="PANTHER" id="PTHR14344">
    <property type="entry name" value="WD REPEAT PROTEIN"/>
    <property type="match status" value="1"/>
</dbReference>
<dbReference type="InterPro" id="IPR015943">
    <property type="entry name" value="WD40/YVTN_repeat-like_dom_sf"/>
</dbReference>
<evidence type="ECO:0000256" key="6">
    <source>
        <dbReference type="ARBA" id="ARBA00038255"/>
    </source>
</evidence>
<keyword evidence="5" id="KW-0677">Repeat</keyword>
<gene>
    <name evidence="8" type="ORF">EV356DRAFT_535733</name>
</gene>
<keyword evidence="2" id="KW-0963">Cytoplasm</keyword>